<dbReference type="EMBL" id="JAFBER010000005">
    <property type="protein sequence ID" value="MBM7645050.1"/>
    <property type="molecule type" value="Genomic_DNA"/>
</dbReference>
<dbReference type="Gene3D" id="3.40.630.190">
    <property type="entry name" value="LCP protein"/>
    <property type="match status" value="1"/>
</dbReference>
<comment type="caution">
    <text evidence="5">The sequence shown here is derived from an EMBL/GenBank/DDBJ whole genome shotgun (WGS) entry which is preliminary data.</text>
</comment>
<dbReference type="InterPro" id="IPR004474">
    <property type="entry name" value="LytR_CpsA_psr"/>
</dbReference>
<accession>A0ABS2PYF4</accession>
<organism evidence="5 6">
    <name type="scientific">Scopulibacillus daqui</name>
    <dbReference type="NCBI Taxonomy" id="1469162"/>
    <lineage>
        <taxon>Bacteria</taxon>
        <taxon>Bacillati</taxon>
        <taxon>Bacillota</taxon>
        <taxon>Bacilli</taxon>
        <taxon>Bacillales</taxon>
        <taxon>Sporolactobacillaceae</taxon>
        <taxon>Scopulibacillus</taxon>
    </lineage>
</organism>
<evidence type="ECO:0000256" key="2">
    <source>
        <dbReference type="SAM" id="MobiDB-lite"/>
    </source>
</evidence>
<dbReference type="Pfam" id="PF03816">
    <property type="entry name" value="LytR_cpsA_psr"/>
    <property type="match status" value="1"/>
</dbReference>
<keyword evidence="6" id="KW-1185">Reference proteome</keyword>
<dbReference type="PANTHER" id="PTHR33392:SF10">
    <property type="entry name" value="POLYISOPRENYL-TEICHOIC ACID--PEPTIDOGLYCAN TEICHOIC ACID TRANSFERASE TAGV"/>
    <property type="match status" value="1"/>
</dbReference>
<dbReference type="InterPro" id="IPR050922">
    <property type="entry name" value="LytR/CpsA/Psr_CW_biosynth"/>
</dbReference>
<proteinExistence type="inferred from homology"/>
<feature type="transmembrane region" description="Helical" evidence="3">
    <location>
        <begin position="14"/>
        <end position="34"/>
    </location>
</feature>
<evidence type="ECO:0000259" key="4">
    <source>
        <dbReference type="Pfam" id="PF03816"/>
    </source>
</evidence>
<comment type="similarity">
    <text evidence="1">Belongs to the LytR/CpsA/Psr (LCP) family.</text>
</comment>
<feature type="compositionally biased region" description="Polar residues" evidence="2">
    <location>
        <begin position="325"/>
        <end position="357"/>
    </location>
</feature>
<protein>
    <submittedName>
        <fullName evidence="5">LCP family protein required for cell wall assembly</fullName>
    </submittedName>
</protein>
<dbReference type="NCBIfam" id="TIGR00350">
    <property type="entry name" value="lytR_cpsA_psr"/>
    <property type="match status" value="1"/>
</dbReference>
<dbReference type="Proteomes" id="UP000808914">
    <property type="component" value="Unassembled WGS sequence"/>
</dbReference>
<evidence type="ECO:0000256" key="1">
    <source>
        <dbReference type="ARBA" id="ARBA00006068"/>
    </source>
</evidence>
<keyword evidence="3" id="KW-1133">Transmembrane helix</keyword>
<sequence length="357" mass="39971">MRQKQKKKRTARKIMLVFMILIFVAVGYGGYLALNAYRAAYGSYNPLDRDKSKMREEAVQIGKDPISILLMGVENYATKGRGGRTDTLIVVTLNPHTHKMTMTSIPRDSRVMIAGKGKYDKINAAYPYGEASGYGGNKAVIDTVENYLNIPIDYYAKINFNGFKEVIDELGGVDVNVPFSFWEYDESHKHKIYFHKGKQHLNGREALAYVRMRHRDPRGDFGRNERQRQVIKAAISKAKSANILFKIDDITNILGKNVETNLKPSEIYGLEQAYSKVDSSKIKSYRLDIGTDANINGVYYFIPNEANVQKVSGEINHSLGLKPRNTGSSVGGSQTTYGTENPNPSGSGSHTDNNRSY</sequence>
<evidence type="ECO:0000313" key="6">
    <source>
        <dbReference type="Proteomes" id="UP000808914"/>
    </source>
</evidence>
<dbReference type="RefSeq" id="WP_205002989.1">
    <property type="nucleotide sequence ID" value="NZ_JAFBER010000005.1"/>
</dbReference>
<keyword evidence="3" id="KW-0812">Transmembrane</keyword>
<evidence type="ECO:0000313" key="5">
    <source>
        <dbReference type="EMBL" id="MBM7645050.1"/>
    </source>
</evidence>
<feature type="region of interest" description="Disordered" evidence="2">
    <location>
        <begin position="319"/>
        <end position="357"/>
    </location>
</feature>
<feature type="domain" description="Cell envelope-related transcriptional attenuator" evidence="4">
    <location>
        <begin position="84"/>
        <end position="239"/>
    </location>
</feature>
<dbReference type="PANTHER" id="PTHR33392">
    <property type="entry name" value="POLYISOPRENYL-TEICHOIC ACID--PEPTIDOGLYCAN TEICHOIC ACID TRANSFERASE TAGU"/>
    <property type="match status" value="1"/>
</dbReference>
<evidence type="ECO:0000256" key="3">
    <source>
        <dbReference type="SAM" id="Phobius"/>
    </source>
</evidence>
<name>A0ABS2PYF4_9BACL</name>
<reference evidence="5 6" key="1">
    <citation type="submission" date="2021-01" db="EMBL/GenBank/DDBJ databases">
        <title>Genomic Encyclopedia of Type Strains, Phase IV (KMG-IV): sequencing the most valuable type-strain genomes for metagenomic binning, comparative biology and taxonomic classification.</title>
        <authorList>
            <person name="Goeker M."/>
        </authorList>
    </citation>
    <scope>NUCLEOTIDE SEQUENCE [LARGE SCALE GENOMIC DNA]</scope>
    <source>
        <strain evidence="5 6">DSM 28236</strain>
    </source>
</reference>
<gene>
    <name evidence="5" type="ORF">JOD45_001259</name>
</gene>
<keyword evidence="3" id="KW-0472">Membrane</keyword>